<dbReference type="NCBIfam" id="TIGR01641">
    <property type="entry name" value="phageSPP1_gp7"/>
    <property type="match status" value="1"/>
</dbReference>
<name>A0ABZ3FGF4_9FIRM</name>
<reference evidence="2 3" key="1">
    <citation type="submission" date="2024-04" db="EMBL/GenBank/DDBJ databases">
        <title>Isolation and characterization of novel acetogenic strains of the genera Terrisporobacter and Acetoanaerobium.</title>
        <authorList>
            <person name="Boeer T."/>
            <person name="Schueler M.A."/>
            <person name="Lueschen A."/>
            <person name="Eysell L."/>
            <person name="Droege J."/>
            <person name="Heinemann M."/>
            <person name="Engelhardt L."/>
            <person name="Basen M."/>
            <person name="Daniel R."/>
        </authorList>
    </citation>
    <scope>NUCLEOTIDE SEQUENCE [LARGE SCALE GENOMIC DNA]</scope>
    <source>
        <strain evidence="2 3">ELB</strain>
    </source>
</reference>
<evidence type="ECO:0000313" key="2">
    <source>
        <dbReference type="EMBL" id="XAM41811.1"/>
    </source>
</evidence>
<dbReference type="Pfam" id="PF04233">
    <property type="entry name" value="Phage_Mu_F"/>
    <property type="match status" value="1"/>
</dbReference>
<feature type="domain" description="Phage head morphogenesis" evidence="1">
    <location>
        <begin position="198"/>
        <end position="303"/>
    </location>
</feature>
<gene>
    <name evidence="2" type="ORF">TPELB_21240</name>
</gene>
<keyword evidence="3" id="KW-1185">Reference proteome</keyword>
<dbReference type="InterPro" id="IPR006528">
    <property type="entry name" value="Phage_head_morphogenesis_dom"/>
</dbReference>
<organism evidence="2 3">
    <name type="scientific">Terrisporobacter petrolearius</name>
    <dbReference type="NCBI Taxonomy" id="1460447"/>
    <lineage>
        <taxon>Bacteria</taxon>
        <taxon>Bacillati</taxon>
        <taxon>Bacillota</taxon>
        <taxon>Clostridia</taxon>
        <taxon>Peptostreptococcales</taxon>
        <taxon>Peptostreptococcaceae</taxon>
        <taxon>Terrisporobacter</taxon>
    </lineage>
</organism>
<dbReference type="Proteomes" id="UP001477947">
    <property type="component" value="Chromosome"/>
</dbReference>
<evidence type="ECO:0000313" key="3">
    <source>
        <dbReference type="Proteomes" id="UP001477947"/>
    </source>
</evidence>
<evidence type="ECO:0000259" key="1">
    <source>
        <dbReference type="Pfam" id="PF04233"/>
    </source>
</evidence>
<proteinExistence type="predicted"/>
<dbReference type="EMBL" id="CP154622">
    <property type="protein sequence ID" value="XAM41811.1"/>
    <property type="molecule type" value="Genomic_DNA"/>
</dbReference>
<sequence length="316" mass="36549">MGFYYAGINSKDYWQERLFDEKHRLSKTEDVVINQLNTIYNRTFRDITNELNTFYNSYATDNGLTWQQVQKRLTPIEMRDYKEHMRNLEAVFRETQDPNILRDINALKARAQVTRYEKLLDAIDAKLIEITNNVQITLEDHLIGAYTRSYQSALELVGINSKSVVNNRAIEFVIRYPFCGAMFSDRIWRNKRQLLNWINDDLTKGLVRGDSIQKMGKSLKERCRVAKFQSERLVRTESMNCMTRGTLDGYEDSKVVDAIEIINTGDNRMCSICSTKGGEVIPLNEAITGDSVPPFHPNCRCCVAPVIIEVGKKYKE</sequence>
<dbReference type="RefSeq" id="WP_343336991.1">
    <property type="nucleotide sequence ID" value="NZ_CP154622.1"/>
</dbReference>
<protein>
    <recommendedName>
        <fullName evidence="1">Phage head morphogenesis domain-containing protein</fullName>
    </recommendedName>
</protein>
<accession>A0ABZ3FGF4</accession>